<organism evidence="2 3">
    <name type="scientific">Xylanibacter rarus</name>
    <dbReference type="NCBI Taxonomy" id="1676614"/>
    <lineage>
        <taxon>Bacteria</taxon>
        <taxon>Pseudomonadati</taxon>
        <taxon>Bacteroidota</taxon>
        <taxon>Bacteroidia</taxon>
        <taxon>Bacteroidales</taxon>
        <taxon>Prevotellaceae</taxon>
        <taxon>Xylanibacter</taxon>
    </lineage>
</organism>
<dbReference type="InterPro" id="IPR004843">
    <property type="entry name" value="Calcineurin-like_PHP"/>
</dbReference>
<sequence length="223" mass="26064">MKPIVAIGDVHGLEKWRSIVDEHEDCTIVFLGDYLDPYEYITRRQQLDNLRDIIELKKRRMDDVVLLLGNHDLHYFCDRALPGSRYDFQIERFAEAMFNANIELFQYAYQQGNRIFTHAGIQHSWFVDDFKGDLTQPIAHQLNNPESIQFNAMLRLGHARGGRIGKIGGIFWADISELTDPLHGYTQIVGHNRVDDITERCGYNDNKIIFCDCLRNGKYYYEE</sequence>
<dbReference type="Gene3D" id="3.60.21.10">
    <property type="match status" value="1"/>
</dbReference>
<dbReference type="Proteomes" id="UP000036951">
    <property type="component" value="Unassembled WGS sequence"/>
</dbReference>
<dbReference type="SUPFAM" id="SSF56300">
    <property type="entry name" value="Metallo-dependent phosphatases"/>
    <property type="match status" value="1"/>
</dbReference>
<reference evidence="2 3" key="1">
    <citation type="submission" date="2015-06" db="EMBL/GenBank/DDBJ databases">
        <title>Prevotella sp. 109, sp. nov., a novel member of the family Prevotellaceae isolated from human faeces.</title>
        <authorList>
            <person name="Shkoporov A.N."/>
            <person name="Chaplin A.V."/>
            <person name="Kafarskaia L.I."/>
            <person name="Efimov B.A."/>
        </authorList>
    </citation>
    <scope>NUCLEOTIDE SEQUENCE [LARGE SCALE GENOMIC DNA]</scope>
    <source>
        <strain evidence="2 3">109</strain>
    </source>
</reference>
<evidence type="ECO:0000313" key="3">
    <source>
        <dbReference type="Proteomes" id="UP000036951"/>
    </source>
</evidence>
<comment type="caution">
    <text evidence="2">The sequence shown here is derived from an EMBL/GenBank/DDBJ whole genome shotgun (WGS) entry which is preliminary data.</text>
</comment>
<gene>
    <name evidence="2" type="ORF">ACU52_09335</name>
</gene>
<evidence type="ECO:0000313" key="2">
    <source>
        <dbReference type="EMBL" id="KOO68182.1"/>
    </source>
</evidence>
<name>A0A8E1URF8_9BACT</name>
<evidence type="ECO:0000259" key="1">
    <source>
        <dbReference type="Pfam" id="PF00149"/>
    </source>
</evidence>
<protein>
    <recommendedName>
        <fullName evidence="1">Calcineurin-like phosphoesterase domain-containing protein</fullName>
    </recommendedName>
</protein>
<proteinExistence type="predicted"/>
<dbReference type="GO" id="GO:0016787">
    <property type="term" value="F:hydrolase activity"/>
    <property type="evidence" value="ECO:0007669"/>
    <property type="project" value="InterPro"/>
</dbReference>
<dbReference type="Pfam" id="PF00149">
    <property type="entry name" value="Metallophos"/>
    <property type="match status" value="1"/>
</dbReference>
<dbReference type="AlphaFoldDB" id="A0A8E1URF8"/>
<keyword evidence="3" id="KW-1185">Reference proteome</keyword>
<dbReference type="EMBL" id="LFQU01000017">
    <property type="protein sequence ID" value="KOO68182.1"/>
    <property type="molecule type" value="Genomic_DNA"/>
</dbReference>
<dbReference type="InterPro" id="IPR029052">
    <property type="entry name" value="Metallo-depent_PP-like"/>
</dbReference>
<feature type="domain" description="Calcineurin-like phosphoesterase" evidence="1">
    <location>
        <begin position="3"/>
        <end position="126"/>
    </location>
</feature>
<dbReference type="RefSeq" id="WP_053398613.1">
    <property type="nucleotide sequence ID" value="NZ_LFQU01000017.1"/>
</dbReference>
<accession>A0A8E1URF8</accession>